<dbReference type="InterPro" id="IPR026057">
    <property type="entry name" value="TBL_C"/>
</dbReference>
<dbReference type="PANTHER" id="PTHR32285">
    <property type="entry name" value="PROTEIN TRICHOME BIREFRINGENCE-LIKE 9-RELATED"/>
    <property type="match status" value="1"/>
</dbReference>
<evidence type="ECO:0000313" key="11">
    <source>
        <dbReference type="Proteomes" id="UP000231279"/>
    </source>
</evidence>
<evidence type="ECO:0000256" key="6">
    <source>
        <dbReference type="ARBA" id="ARBA00023136"/>
    </source>
</evidence>
<comment type="similarity">
    <text evidence="2">Belongs to the PC-esterase family. TBL subfamily.</text>
</comment>
<feature type="domain" description="Trichome birefringence-like N-terminal" evidence="9">
    <location>
        <begin position="79"/>
        <end position="132"/>
    </location>
</feature>
<dbReference type="InterPro" id="IPR025846">
    <property type="entry name" value="TBL_N"/>
</dbReference>
<evidence type="ECO:0000259" key="8">
    <source>
        <dbReference type="Pfam" id="PF13839"/>
    </source>
</evidence>
<dbReference type="AlphaFoldDB" id="A0A2G9G148"/>
<dbReference type="Pfam" id="PF14416">
    <property type="entry name" value="PMR5N"/>
    <property type="match status" value="1"/>
</dbReference>
<comment type="caution">
    <text evidence="10">The sequence shown here is derived from an EMBL/GenBank/DDBJ whole genome shotgun (WGS) entry which is preliminary data.</text>
</comment>
<evidence type="ECO:0000256" key="7">
    <source>
        <dbReference type="SAM" id="Phobius"/>
    </source>
</evidence>
<keyword evidence="3 7" id="KW-0812">Transmembrane</keyword>
<gene>
    <name evidence="10" type="ORF">CDL12_28477</name>
</gene>
<name>A0A2G9G148_9LAMI</name>
<dbReference type="OrthoDB" id="630188at2759"/>
<keyword evidence="6 7" id="KW-0472">Membrane</keyword>
<proteinExistence type="inferred from homology"/>
<dbReference type="EMBL" id="NKXS01007869">
    <property type="protein sequence ID" value="PIM99032.1"/>
    <property type="molecule type" value="Genomic_DNA"/>
</dbReference>
<dbReference type="GO" id="GO:0016413">
    <property type="term" value="F:O-acetyltransferase activity"/>
    <property type="evidence" value="ECO:0007669"/>
    <property type="project" value="InterPro"/>
</dbReference>
<evidence type="ECO:0000256" key="3">
    <source>
        <dbReference type="ARBA" id="ARBA00022692"/>
    </source>
</evidence>
<keyword evidence="5 7" id="KW-1133">Transmembrane helix</keyword>
<reference evidence="11" key="1">
    <citation type="journal article" date="2018" name="Gigascience">
        <title>Genome assembly of the Pink Ipe (Handroanthus impetiginosus, Bignoniaceae), a highly valued, ecologically keystone Neotropical timber forest tree.</title>
        <authorList>
            <person name="Silva-Junior O.B."/>
            <person name="Grattapaglia D."/>
            <person name="Novaes E."/>
            <person name="Collevatti R.G."/>
        </authorList>
    </citation>
    <scope>NUCLEOTIDE SEQUENCE [LARGE SCALE GENOMIC DNA]</scope>
    <source>
        <strain evidence="11">cv. UFG-1</strain>
    </source>
</reference>
<evidence type="ECO:0000313" key="10">
    <source>
        <dbReference type="EMBL" id="PIM99032.1"/>
    </source>
</evidence>
<keyword evidence="4" id="KW-0735">Signal-anchor</keyword>
<evidence type="ECO:0000256" key="5">
    <source>
        <dbReference type="ARBA" id="ARBA00022989"/>
    </source>
</evidence>
<dbReference type="PANTHER" id="PTHR32285:SF28">
    <property type="entry name" value="XYLOGLUCAN O-ACETYLTRANSFERASE 2"/>
    <property type="match status" value="1"/>
</dbReference>
<dbReference type="Pfam" id="PF13839">
    <property type="entry name" value="PC-Esterase"/>
    <property type="match status" value="1"/>
</dbReference>
<dbReference type="Proteomes" id="UP000231279">
    <property type="component" value="Unassembled WGS sequence"/>
</dbReference>
<protein>
    <submittedName>
        <fullName evidence="10">Uncharacterized protein</fullName>
    </submittedName>
</protein>
<feature type="transmembrane region" description="Helical" evidence="7">
    <location>
        <begin position="32"/>
        <end position="52"/>
    </location>
</feature>
<keyword evidence="11" id="KW-1185">Reference proteome</keyword>
<organism evidence="10 11">
    <name type="scientific">Handroanthus impetiginosus</name>
    <dbReference type="NCBI Taxonomy" id="429701"/>
    <lineage>
        <taxon>Eukaryota</taxon>
        <taxon>Viridiplantae</taxon>
        <taxon>Streptophyta</taxon>
        <taxon>Embryophyta</taxon>
        <taxon>Tracheophyta</taxon>
        <taxon>Spermatophyta</taxon>
        <taxon>Magnoliopsida</taxon>
        <taxon>eudicotyledons</taxon>
        <taxon>Gunneridae</taxon>
        <taxon>Pentapetalae</taxon>
        <taxon>asterids</taxon>
        <taxon>lamiids</taxon>
        <taxon>Lamiales</taxon>
        <taxon>Bignoniaceae</taxon>
        <taxon>Crescentiina</taxon>
        <taxon>Tabebuia alliance</taxon>
        <taxon>Handroanthus</taxon>
    </lineage>
</organism>
<dbReference type="GO" id="GO:0005794">
    <property type="term" value="C:Golgi apparatus"/>
    <property type="evidence" value="ECO:0007669"/>
    <property type="project" value="TreeGrafter"/>
</dbReference>
<sequence length="429" mass="50321">MKSTLNHKEKHHYNFLKKDIIRFHLSPNKFSVFFYLTCLILTILLSFRLLYYPKTLNYTPNSNQYNQTKSFIQPQKGSENCDLFKGKWIRDERETLYTNYSCKLMPLLKNCFLHGRKDTDFLHWKWKPDQCELPRFRPETFFSIFRGKTMAFIGDSLARNQMESLLCLLTTVETAKSIEKDAEERFATWKFPKYNFTLMVFWSQFLVTATERVINGTTTGGFNLHLDKIDSRWSEKLPLMDYAIFSAANWFFRQNYLYEGGNVIGCVYCQVPNVTDFGPGLAIRRAFRAAFQAVNNCKNCRKIFALLRTYSPSHFENGIWNTGGGCNRTRPFGKEEVNRDGPNWEYRKIQVEEIEIARNSGEESGNIFEVLDVTEMMAMRPDGHPGVHWGNIWMKGYNDCIHWCLPGPIDVWNELLLEVTKRRIDLSLE</sequence>
<comment type="subcellular location">
    <subcellularLocation>
        <location evidence="1">Membrane</location>
        <topology evidence="1">Single-pass membrane protein</topology>
    </subcellularLocation>
</comment>
<dbReference type="GO" id="GO:0016020">
    <property type="term" value="C:membrane"/>
    <property type="evidence" value="ECO:0007669"/>
    <property type="project" value="UniProtKB-SubCell"/>
</dbReference>
<evidence type="ECO:0000259" key="9">
    <source>
        <dbReference type="Pfam" id="PF14416"/>
    </source>
</evidence>
<evidence type="ECO:0000256" key="2">
    <source>
        <dbReference type="ARBA" id="ARBA00007727"/>
    </source>
</evidence>
<evidence type="ECO:0000256" key="4">
    <source>
        <dbReference type="ARBA" id="ARBA00022968"/>
    </source>
</evidence>
<dbReference type="InterPro" id="IPR029962">
    <property type="entry name" value="TBL"/>
</dbReference>
<feature type="domain" description="Trichome birefringence-like C-terminal" evidence="8">
    <location>
        <begin position="133"/>
        <end position="418"/>
    </location>
</feature>
<evidence type="ECO:0000256" key="1">
    <source>
        <dbReference type="ARBA" id="ARBA00004167"/>
    </source>
</evidence>
<accession>A0A2G9G148</accession>